<dbReference type="CDD" id="cd01745">
    <property type="entry name" value="GATase1_2"/>
    <property type="match status" value="1"/>
</dbReference>
<comment type="caution">
    <text evidence="1">The sequence shown here is derived from an EMBL/GenBank/DDBJ whole genome shotgun (WGS) entry which is preliminary data.</text>
</comment>
<dbReference type="RefSeq" id="WP_071874260.1">
    <property type="nucleotide sequence ID" value="NZ_JBHSHF010000014.1"/>
</dbReference>
<organism evidence="1 2">
    <name type="scientific">Enterococcus aquimarinus</name>
    <dbReference type="NCBI Taxonomy" id="328396"/>
    <lineage>
        <taxon>Bacteria</taxon>
        <taxon>Bacillati</taxon>
        <taxon>Bacillota</taxon>
        <taxon>Bacilli</taxon>
        <taxon>Lactobacillales</taxon>
        <taxon>Enterococcaceae</taxon>
        <taxon>Enterococcus</taxon>
    </lineage>
</organism>
<dbReference type="InterPro" id="IPR011697">
    <property type="entry name" value="Peptidase_C26"/>
</dbReference>
<evidence type="ECO:0000313" key="2">
    <source>
        <dbReference type="Proteomes" id="UP000182149"/>
    </source>
</evidence>
<reference evidence="1 2" key="1">
    <citation type="submission" date="2014-12" db="EMBL/GenBank/DDBJ databases">
        <title>Draft genome sequences of 29 type strains of Enterococci.</title>
        <authorList>
            <person name="Zhong Z."/>
            <person name="Sun Z."/>
            <person name="Liu W."/>
            <person name="Zhang W."/>
            <person name="Zhang H."/>
        </authorList>
    </citation>
    <scope>NUCLEOTIDE SEQUENCE [LARGE SCALE GENOMIC DNA]</scope>
    <source>
        <strain evidence="1 2">DSM 17690</strain>
    </source>
</reference>
<sequence>MKPKIGIVANERFFLTDKIDFWMSYTSKGYIEGIKDAGGLAFIIPIDDASHAKEYIDTIDRLILAGGQDVAPHFYQQEATPLIGETNEARDRFEIALIHEAMKQRKPILGICRGMQLINIACGGTVYQDLSLLQTDTLTHVQEQSMAQPSHSIYVENKSWLATFLPANYEVNSAHHQAIDQLAPGFKISARATDGVIEGIEAIDANQEIYGIQWHPELTREKITEEQAIFNRFIQG</sequence>
<dbReference type="GO" id="GO:0006598">
    <property type="term" value="P:polyamine catabolic process"/>
    <property type="evidence" value="ECO:0007669"/>
    <property type="project" value="TreeGrafter"/>
</dbReference>
<dbReference type="InterPro" id="IPR044668">
    <property type="entry name" value="PuuD-like"/>
</dbReference>
<dbReference type="Pfam" id="PF07722">
    <property type="entry name" value="Peptidase_C26"/>
    <property type="match status" value="1"/>
</dbReference>
<dbReference type="Proteomes" id="UP000182149">
    <property type="component" value="Unassembled WGS sequence"/>
</dbReference>
<dbReference type="EMBL" id="JXKD01000003">
    <property type="protein sequence ID" value="OJG11522.1"/>
    <property type="molecule type" value="Genomic_DNA"/>
</dbReference>
<dbReference type="PROSITE" id="PS51273">
    <property type="entry name" value="GATASE_TYPE_1"/>
    <property type="match status" value="1"/>
</dbReference>
<dbReference type="PANTHER" id="PTHR43235:SF1">
    <property type="entry name" value="GLUTAMINE AMIDOTRANSFERASE PB2B2.05-RELATED"/>
    <property type="match status" value="1"/>
</dbReference>
<dbReference type="OrthoDB" id="9813383at2"/>
<accession>A0A1L8QVL2</accession>
<dbReference type="PANTHER" id="PTHR43235">
    <property type="entry name" value="GLUTAMINE AMIDOTRANSFERASE PB2B2.05-RELATED"/>
    <property type="match status" value="1"/>
</dbReference>
<dbReference type="AlphaFoldDB" id="A0A1L8QVL2"/>
<evidence type="ECO:0000313" key="1">
    <source>
        <dbReference type="EMBL" id="OJG11522.1"/>
    </source>
</evidence>
<proteinExistence type="predicted"/>
<dbReference type="GO" id="GO:0033969">
    <property type="term" value="F:gamma-glutamyl-gamma-aminobutyrate hydrolase activity"/>
    <property type="evidence" value="ECO:0007669"/>
    <property type="project" value="TreeGrafter"/>
</dbReference>
<dbReference type="InterPro" id="IPR029062">
    <property type="entry name" value="Class_I_gatase-like"/>
</dbReference>
<dbReference type="Gene3D" id="3.40.50.880">
    <property type="match status" value="1"/>
</dbReference>
<protein>
    <submittedName>
        <fullName evidence="1">Uncharacterized protein</fullName>
    </submittedName>
</protein>
<dbReference type="GO" id="GO:0005829">
    <property type="term" value="C:cytosol"/>
    <property type="evidence" value="ECO:0007669"/>
    <property type="project" value="TreeGrafter"/>
</dbReference>
<dbReference type="STRING" id="328396.RU93_GL001517"/>
<name>A0A1L8QVL2_9ENTE</name>
<dbReference type="SUPFAM" id="SSF52317">
    <property type="entry name" value="Class I glutamine amidotransferase-like"/>
    <property type="match status" value="1"/>
</dbReference>
<gene>
    <name evidence="1" type="ORF">RU93_GL001517</name>
</gene>
<keyword evidence="2" id="KW-1185">Reference proteome</keyword>